<dbReference type="EMBL" id="CAJOBC010006476">
    <property type="protein sequence ID" value="CAF3900350.1"/>
    <property type="molecule type" value="Genomic_DNA"/>
</dbReference>
<sequence length="92" mass="10733">MLRNSELTPEWYLLYQILTTYGVGSNEDERVFSTLRRVKTWIRNRMRDVTLEPCIKASSSQLPLTPEATDFVIKDFISHPGQAKERNISLFL</sequence>
<keyword evidence="3" id="KW-1185">Reference proteome</keyword>
<evidence type="ECO:0000313" key="2">
    <source>
        <dbReference type="EMBL" id="CAF3900350.1"/>
    </source>
</evidence>
<dbReference type="AlphaFoldDB" id="A0A814RSC0"/>
<evidence type="ECO:0000313" key="3">
    <source>
        <dbReference type="Proteomes" id="UP000663829"/>
    </source>
</evidence>
<dbReference type="OrthoDB" id="6621209at2759"/>
<protein>
    <recommendedName>
        <fullName evidence="4">HAT C-terminal dimerisation domain-containing protein</fullName>
    </recommendedName>
</protein>
<dbReference type="Proteomes" id="UP000663829">
    <property type="component" value="Unassembled WGS sequence"/>
</dbReference>
<organism evidence="1 3">
    <name type="scientific">Didymodactylos carnosus</name>
    <dbReference type="NCBI Taxonomy" id="1234261"/>
    <lineage>
        <taxon>Eukaryota</taxon>
        <taxon>Metazoa</taxon>
        <taxon>Spiralia</taxon>
        <taxon>Gnathifera</taxon>
        <taxon>Rotifera</taxon>
        <taxon>Eurotatoria</taxon>
        <taxon>Bdelloidea</taxon>
        <taxon>Philodinida</taxon>
        <taxon>Philodinidae</taxon>
        <taxon>Didymodactylos</taxon>
    </lineage>
</organism>
<dbReference type="EMBL" id="CAJNOQ010006476">
    <property type="protein sequence ID" value="CAF1136637.1"/>
    <property type="molecule type" value="Genomic_DNA"/>
</dbReference>
<evidence type="ECO:0000313" key="1">
    <source>
        <dbReference type="EMBL" id="CAF1136637.1"/>
    </source>
</evidence>
<dbReference type="Proteomes" id="UP000681722">
    <property type="component" value="Unassembled WGS sequence"/>
</dbReference>
<proteinExistence type="predicted"/>
<accession>A0A814RSC0</accession>
<reference evidence="1" key="1">
    <citation type="submission" date="2021-02" db="EMBL/GenBank/DDBJ databases">
        <authorList>
            <person name="Nowell W R."/>
        </authorList>
    </citation>
    <scope>NUCLEOTIDE SEQUENCE</scope>
</reference>
<name>A0A814RSC0_9BILA</name>
<evidence type="ECO:0008006" key="4">
    <source>
        <dbReference type="Google" id="ProtNLM"/>
    </source>
</evidence>
<gene>
    <name evidence="1" type="ORF">GPM918_LOCUS20472</name>
    <name evidence="2" type="ORF">SRO942_LOCUS20469</name>
</gene>
<comment type="caution">
    <text evidence="1">The sequence shown here is derived from an EMBL/GenBank/DDBJ whole genome shotgun (WGS) entry which is preliminary data.</text>
</comment>